<evidence type="ECO:0000256" key="1">
    <source>
        <dbReference type="ARBA" id="ARBA00004613"/>
    </source>
</evidence>
<evidence type="ECO:0000256" key="6">
    <source>
        <dbReference type="SAM" id="SignalP"/>
    </source>
</evidence>
<dbReference type="KEGG" id="crb:17899619"/>
<dbReference type="STRING" id="81985.R0GPJ5"/>
<protein>
    <submittedName>
        <fullName evidence="7">Uncharacterized protein</fullName>
    </submittedName>
</protein>
<dbReference type="OrthoDB" id="1024999at2759"/>
<organism evidence="7 8">
    <name type="scientific">Capsella rubella</name>
    <dbReference type="NCBI Taxonomy" id="81985"/>
    <lineage>
        <taxon>Eukaryota</taxon>
        <taxon>Viridiplantae</taxon>
        <taxon>Streptophyta</taxon>
        <taxon>Embryophyta</taxon>
        <taxon>Tracheophyta</taxon>
        <taxon>Spermatophyta</taxon>
        <taxon>Magnoliopsida</taxon>
        <taxon>eudicotyledons</taxon>
        <taxon>Gunneridae</taxon>
        <taxon>Pentapetalae</taxon>
        <taxon>rosids</taxon>
        <taxon>malvids</taxon>
        <taxon>Brassicales</taxon>
        <taxon>Brassicaceae</taxon>
        <taxon>Camelineae</taxon>
        <taxon>Capsella</taxon>
    </lineage>
</organism>
<dbReference type="Proteomes" id="UP000029121">
    <property type="component" value="Unassembled WGS sequence"/>
</dbReference>
<feature type="signal peptide" evidence="6">
    <location>
        <begin position="1"/>
        <end position="28"/>
    </location>
</feature>
<sequence length="90" mass="10287">MMKPAISLMVSCAFMFLVLSYIQQDVEAANKKRCHINQMYTGECGKDGNKACLGDFKNKKFKYDLCQCTDAFRYSPELPPQRLCNCSRPC</sequence>
<proteinExistence type="inferred from homology"/>
<keyword evidence="3" id="KW-0964">Secreted</keyword>
<gene>
    <name evidence="7" type="ORF">CARUB_v10012032mg</name>
</gene>
<name>R0GPJ5_9BRAS</name>
<dbReference type="EMBL" id="KB870805">
    <property type="protein sequence ID" value="EOA37857.1"/>
    <property type="molecule type" value="Genomic_DNA"/>
</dbReference>
<keyword evidence="5" id="KW-1015">Disulfide bond</keyword>
<feature type="chain" id="PRO_5004342678" evidence="6">
    <location>
        <begin position="29"/>
        <end position="90"/>
    </location>
</feature>
<evidence type="ECO:0000256" key="5">
    <source>
        <dbReference type="ARBA" id="ARBA00023157"/>
    </source>
</evidence>
<dbReference type="InterPro" id="IPR010682">
    <property type="entry name" value="SCRL"/>
</dbReference>
<dbReference type="GO" id="GO:0005576">
    <property type="term" value="C:extracellular region"/>
    <property type="evidence" value="ECO:0007669"/>
    <property type="project" value="UniProtKB-SubCell"/>
</dbReference>
<keyword evidence="4 6" id="KW-0732">Signal</keyword>
<dbReference type="GO" id="GO:0007165">
    <property type="term" value="P:signal transduction"/>
    <property type="evidence" value="ECO:0007669"/>
    <property type="project" value="InterPro"/>
</dbReference>
<comment type="similarity">
    <text evidence="2">Belongs to the DEFL family.</text>
</comment>
<evidence type="ECO:0000256" key="2">
    <source>
        <dbReference type="ARBA" id="ARBA00006722"/>
    </source>
</evidence>
<dbReference type="AlphaFoldDB" id="R0GPJ5"/>
<dbReference type="PANTHER" id="PTHR34450:SF7">
    <property type="entry name" value="DEFENSIN-LIKE PROTEIN 228-RELATED"/>
    <property type="match status" value="1"/>
</dbReference>
<comment type="subcellular location">
    <subcellularLocation>
        <location evidence="1">Secreted</location>
    </subcellularLocation>
</comment>
<dbReference type="PANTHER" id="PTHR34450">
    <property type="entry name" value="DEFENSIN-LIKE PROTEIN 245-RELATED"/>
    <property type="match status" value="1"/>
</dbReference>
<dbReference type="Pfam" id="PF06876">
    <property type="entry name" value="SCRL"/>
    <property type="match status" value="1"/>
</dbReference>
<evidence type="ECO:0000256" key="4">
    <source>
        <dbReference type="ARBA" id="ARBA00022729"/>
    </source>
</evidence>
<reference evidence="8" key="1">
    <citation type="journal article" date="2013" name="Nat. Genet.">
        <title>The Capsella rubella genome and the genomic consequences of rapid mating system evolution.</title>
        <authorList>
            <person name="Slotte T."/>
            <person name="Hazzouri K.M."/>
            <person name="Agren J.A."/>
            <person name="Koenig D."/>
            <person name="Maumus F."/>
            <person name="Guo Y.L."/>
            <person name="Steige K."/>
            <person name="Platts A.E."/>
            <person name="Escobar J.S."/>
            <person name="Newman L.K."/>
            <person name="Wang W."/>
            <person name="Mandakova T."/>
            <person name="Vello E."/>
            <person name="Smith L.M."/>
            <person name="Henz S.R."/>
            <person name="Steffen J."/>
            <person name="Takuno S."/>
            <person name="Brandvain Y."/>
            <person name="Coop G."/>
            <person name="Andolfatto P."/>
            <person name="Hu T.T."/>
            <person name="Blanchette M."/>
            <person name="Clark R.M."/>
            <person name="Quesneville H."/>
            <person name="Nordborg M."/>
            <person name="Gaut B.S."/>
            <person name="Lysak M.A."/>
            <person name="Jenkins J."/>
            <person name="Grimwood J."/>
            <person name="Chapman J."/>
            <person name="Prochnik S."/>
            <person name="Shu S."/>
            <person name="Rokhsar D."/>
            <person name="Schmutz J."/>
            <person name="Weigel D."/>
            <person name="Wright S.I."/>
        </authorList>
    </citation>
    <scope>NUCLEOTIDE SEQUENCE [LARGE SCALE GENOMIC DNA]</scope>
    <source>
        <strain evidence="8">cv. Monte Gargano</strain>
    </source>
</reference>
<accession>R0GPJ5</accession>
<evidence type="ECO:0000256" key="3">
    <source>
        <dbReference type="ARBA" id="ARBA00022525"/>
    </source>
</evidence>
<evidence type="ECO:0000313" key="7">
    <source>
        <dbReference type="EMBL" id="EOA37857.1"/>
    </source>
</evidence>
<keyword evidence="8" id="KW-1185">Reference proteome</keyword>
<evidence type="ECO:0000313" key="8">
    <source>
        <dbReference type="Proteomes" id="UP000029121"/>
    </source>
</evidence>